<evidence type="ECO:0000259" key="9">
    <source>
        <dbReference type="Pfam" id="PF20791"/>
    </source>
</evidence>
<organism evidence="10 11">
    <name type="scientific">Perspicuibacillus lycopersici</name>
    <dbReference type="NCBI Taxonomy" id="1325689"/>
    <lineage>
        <taxon>Bacteria</taxon>
        <taxon>Bacillati</taxon>
        <taxon>Bacillota</taxon>
        <taxon>Bacilli</taxon>
        <taxon>Bacillales</taxon>
        <taxon>Bacillaceae</taxon>
        <taxon>Perspicuibacillus</taxon>
    </lineage>
</organism>
<proteinExistence type="inferred from homology"/>
<keyword evidence="3" id="KW-0378">Hydrolase</keyword>
<dbReference type="InterPro" id="IPR029069">
    <property type="entry name" value="HotDog_dom_sf"/>
</dbReference>
<keyword evidence="7" id="KW-0275">Fatty acid biosynthesis</keyword>
<keyword evidence="5" id="KW-0809">Transit peptide</keyword>
<name>A0AAE3LLJ6_9BACI</name>
<dbReference type="PANTHER" id="PTHR31727:SF6">
    <property type="entry name" value="OLEOYL-ACYL CARRIER PROTEIN THIOESTERASE 1, CHLOROPLASTIC"/>
    <property type="match status" value="1"/>
</dbReference>
<dbReference type="InterPro" id="IPR045023">
    <property type="entry name" value="FATA/B"/>
</dbReference>
<dbReference type="InterPro" id="IPR002864">
    <property type="entry name" value="Acyl-ACP_thioesterase_NHD"/>
</dbReference>
<dbReference type="CDD" id="cd00586">
    <property type="entry name" value="4HBT"/>
    <property type="match status" value="1"/>
</dbReference>
<dbReference type="InterPro" id="IPR049427">
    <property type="entry name" value="Acyl-ACP_TE_C"/>
</dbReference>
<keyword evidence="6" id="KW-0443">Lipid metabolism</keyword>
<dbReference type="GO" id="GO:0000036">
    <property type="term" value="F:acyl carrier activity"/>
    <property type="evidence" value="ECO:0007669"/>
    <property type="project" value="TreeGrafter"/>
</dbReference>
<keyword evidence="2" id="KW-0444">Lipid biosynthesis</keyword>
<dbReference type="Pfam" id="PF01643">
    <property type="entry name" value="Acyl-ACP_TE"/>
    <property type="match status" value="1"/>
</dbReference>
<evidence type="ECO:0000256" key="5">
    <source>
        <dbReference type="ARBA" id="ARBA00022946"/>
    </source>
</evidence>
<evidence type="ECO:0000256" key="7">
    <source>
        <dbReference type="ARBA" id="ARBA00023160"/>
    </source>
</evidence>
<sequence>MQPVSLFKQKYHIDLRDVDFNKHLKLSVLFSYFQDIASLASENLGYGINTLKEKHNVTWILMRIRVDIIKNPMWNEEIVIETWPLEPNRLNFERDYIVRDMDGNILIRAVSSWVVMDITERKLKRSDVIGISYPEIIKDRAIDCKLGKLMDNGKLEEVYQKVIGYSDIDFNGHINNSKYVDFIMDCFPVEDHKNHRVKSIEVNFINEALPGDIITLHRDLTAVAKHEIYIEGQKNDHLTTVFKAKVLIN</sequence>
<keyword evidence="11" id="KW-1185">Reference proteome</keyword>
<reference evidence="10" key="1">
    <citation type="submission" date="2022-10" db="EMBL/GenBank/DDBJ databases">
        <title>Description of Fervidibacillus gen. nov. in the family Fervidibacillaceae fam. nov. with two species, Fervidibacillus albus sp. nov., and Fervidibacillus halotolerans sp. nov., isolated from tidal flat sediments.</title>
        <authorList>
            <person name="Kwon K.K."/>
            <person name="Yang S.-H."/>
        </authorList>
    </citation>
    <scope>NUCLEOTIDE SEQUENCE</scope>
    <source>
        <strain evidence="10">JCM 19140</strain>
    </source>
</reference>
<evidence type="ECO:0000256" key="4">
    <source>
        <dbReference type="ARBA" id="ARBA00022832"/>
    </source>
</evidence>
<dbReference type="Pfam" id="PF20791">
    <property type="entry name" value="Acyl-ACP_TE_C"/>
    <property type="match status" value="1"/>
</dbReference>
<evidence type="ECO:0000256" key="6">
    <source>
        <dbReference type="ARBA" id="ARBA00023098"/>
    </source>
</evidence>
<dbReference type="RefSeq" id="WP_263071146.1">
    <property type="nucleotide sequence ID" value="NZ_JAOUSF010000001.1"/>
</dbReference>
<dbReference type="SUPFAM" id="SSF54637">
    <property type="entry name" value="Thioesterase/thiol ester dehydrase-isomerase"/>
    <property type="match status" value="2"/>
</dbReference>
<feature type="domain" description="Acyl-ACP thioesterase-like C-terminal" evidence="9">
    <location>
        <begin position="165"/>
        <end position="243"/>
    </location>
</feature>
<evidence type="ECO:0000313" key="11">
    <source>
        <dbReference type="Proteomes" id="UP001209318"/>
    </source>
</evidence>
<feature type="domain" description="Acyl-ACP thioesterase N-terminal hotdog" evidence="8">
    <location>
        <begin position="6"/>
        <end position="125"/>
    </location>
</feature>
<dbReference type="EMBL" id="JAOUSF010000001">
    <property type="protein sequence ID" value="MCU9612011.1"/>
    <property type="molecule type" value="Genomic_DNA"/>
</dbReference>
<evidence type="ECO:0000256" key="1">
    <source>
        <dbReference type="ARBA" id="ARBA00006500"/>
    </source>
</evidence>
<dbReference type="Gene3D" id="3.10.129.10">
    <property type="entry name" value="Hotdog Thioesterase"/>
    <property type="match status" value="2"/>
</dbReference>
<evidence type="ECO:0000256" key="2">
    <source>
        <dbReference type="ARBA" id="ARBA00022516"/>
    </source>
</evidence>
<dbReference type="AlphaFoldDB" id="A0AAE3LLJ6"/>
<accession>A0AAE3LLJ6</accession>
<dbReference type="GO" id="GO:0016297">
    <property type="term" value="F:fatty acyl-[ACP] hydrolase activity"/>
    <property type="evidence" value="ECO:0007669"/>
    <property type="project" value="InterPro"/>
</dbReference>
<comment type="similarity">
    <text evidence="1">Belongs to the acyl-ACP thioesterase family.</text>
</comment>
<comment type="caution">
    <text evidence="10">The sequence shown here is derived from an EMBL/GenBank/DDBJ whole genome shotgun (WGS) entry which is preliminary data.</text>
</comment>
<gene>
    <name evidence="10" type="ORF">OEV98_00375</name>
</gene>
<keyword evidence="4" id="KW-0276">Fatty acid metabolism</keyword>
<dbReference type="Proteomes" id="UP001209318">
    <property type="component" value="Unassembled WGS sequence"/>
</dbReference>
<evidence type="ECO:0000259" key="8">
    <source>
        <dbReference type="Pfam" id="PF01643"/>
    </source>
</evidence>
<dbReference type="PANTHER" id="PTHR31727">
    <property type="entry name" value="OLEOYL-ACYL CARRIER PROTEIN THIOESTERASE 1, CHLOROPLASTIC"/>
    <property type="match status" value="1"/>
</dbReference>
<evidence type="ECO:0000256" key="3">
    <source>
        <dbReference type="ARBA" id="ARBA00022801"/>
    </source>
</evidence>
<evidence type="ECO:0000313" key="10">
    <source>
        <dbReference type="EMBL" id="MCU9612011.1"/>
    </source>
</evidence>
<protein>
    <submittedName>
        <fullName evidence="10">Thioesterase</fullName>
    </submittedName>
</protein>